<sequence>MIRKRIFKDGAAETFNQIYSSTSTLPCNTVDELVDNFHSKISDIIDSIAPLKVKVVSGKKISPWRSAPPVRSEKRSVEKLNAGGERLDSRFTILSIKRDYTDITYN</sequence>
<proteinExistence type="predicted"/>
<evidence type="ECO:0000313" key="2">
    <source>
        <dbReference type="Proteomes" id="UP001469553"/>
    </source>
</evidence>
<gene>
    <name evidence="1" type="ORF">AMECASPLE_023312</name>
</gene>
<name>A0ABV0Y3Z0_9TELE</name>
<accession>A0ABV0Y3Z0</accession>
<comment type="caution">
    <text evidence="1">The sequence shown here is derived from an EMBL/GenBank/DDBJ whole genome shotgun (WGS) entry which is preliminary data.</text>
</comment>
<dbReference type="Proteomes" id="UP001469553">
    <property type="component" value="Unassembled WGS sequence"/>
</dbReference>
<organism evidence="1 2">
    <name type="scientific">Ameca splendens</name>
    <dbReference type="NCBI Taxonomy" id="208324"/>
    <lineage>
        <taxon>Eukaryota</taxon>
        <taxon>Metazoa</taxon>
        <taxon>Chordata</taxon>
        <taxon>Craniata</taxon>
        <taxon>Vertebrata</taxon>
        <taxon>Euteleostomi</taxon>
        <taxon>Actinopterygii</taxon>
        <taxon>Neopterygii</taxon>
        <taxon>Teleostei</taxon>
        <taxon>Neoteleostei</taxon>
        <taxon>Acanthomorphata</taxon>
        <taxon>Ovalentaria</taxon>
        <taxon>Atherinomorphae</taxon>
        <taxon>Cyprinodontiformes</taxon>
        <taxon>Goodeidae</taxon>
        <taxon>Ameca</taxon>
    </lineage>
</organism>
<reference evidence="1 2" key="1">
    <citation type="submission" date="2021-06" db="EMBL/GenBank/DDBJ databases">
        <authorList>
            <person name="Palmer J.M."/>
        </authorList>
    </citation>
    <scope>NUCLEOTIDE SEQUENCE [LARGE SCALE GENOMIC DNA]</scope>
    <source>
        <strain evidence="1 2">AS_MEX2019</strain>
        <tissue evidence="1">Muscle</tissue>
    </source>
</reference>
<evidence type="ECO:0000313" key="1">
    <source>
        <dbReference type="EMBL" id="MEQ2288508.1"/>
    </source>
</evidence>
<dbReference type="EMBL" id="JAHRIP010020946">
    <property type="protein sequence ID" value="MEQ2288508.1"/>
    <property type="molecule type" value="Genomic_DNA"/>
</dbReference>
<protein>
    <submittedName>
        <fullName evidence="1">Uncharacterized protein</fullName>
    </submittedName>
</protein>
<keyword evidence="2" id="KW-1185">Reference proteome</keyword>